<evidence type="ECO:0000256" key="1">
    <source>
        <dbReference type="PIRSR" id="PIRSR640198-1"/>
    </source>
</evidence>
<keyword evidence="2" id="KW-0547">Nucleotide-binding</keyword>
<dbReference type="AlphaFoldDB" id="A0AAV5B294"/>
<keyword evidence="4" id="KW-0132">Cell division</keyword>
<dbReference type="GO" id="GO:0005524">
    <property type="term" value="F:ATP binding"/>
    <property type="evidence" value="ECO:0007669"/>
    <property type="project" value="UniProtKB-KW"/>
</dbReference>
<evidence type="ECO:0000313" key="4">
    <source>
        <dbReference type="EMBL" id="GJM55193.1"/>
    </source>
</evidence>
<dbReference type="GO" id="GO:0051301">
    <property type="term" value="P:cell division"/>
    <property type="evidence" value="ECO:0007669"/>
    <property type="project" value="UniProtKB-KW"/>
</dbReference>
<keyword evidence="2" id="KW-0067">ATP-binding</keyword>
<name>A0AAV5B294_9ACTN</name>
<dbReference type="PANTHER" id="PTHR13504">
    <property type="entry name" value="FIDO DOMAIN-CONTAINING PROTEIN DDB_G0283145"/>
    <property type="match status" value="1"/>
</dbReference>
<evidence type="ECO:0000256" key="2">
    <source>
        <dbReference type="PIRSR" id="PIRSR640198-2"/>
    </source>
</evidence>
<dbReference type="EMBL" id="BQKC01000001">
    <property type="protein sequence ID" value="GJM55193.1"/>
    <property type="molecule type" value="Genomic_DNA"/>
</dbReference>
<feature type="binding site" evidence="2">
    <location>
        <begin position="238"/>
        <end position="239"/>
    </location>
    <ligand>
        <name>ATP</name>
        <dbReference type="ChEBI" id="CHEBI:30616"/>
    </ligand>
</feature>
<accession>A0AAV5B294</accession>
<evidence type="ECO:0000313" key="5">
    <source>
        <dbReference type="Proteomes" id="UP001055025"/>
    </source>
</evidence>
<comment type="caution">
    <text evidence="4">The sequence shown here is derived from an EMBL/GenBank/DDBJ whole genome shotgun (WGS) entry which is preliminary data.</text>
</comment>
<dbReference type="InterPro" id="IPR036597">
    <property type="entry name" value="Fido-like_dom_sf"/>
</dbReference>
<reference evidence="4" key="1">
    <citation type="journal article" date="2022" name="Int. J. Syst. Evol. Microbiol.">
        <title>Granulimonas faecalis gen. nov., sp. nov., and Leptogranulimonas caecicola gen. nov., sp. nov., novel lactate-producing Atopobiaceae bacteria isolated from mouse intestines, and an emended description of the family Atopobiaceae.</title>
        <authorList>
            <person name="Morinaga K."/>
            <person name="Kusada H."/>
            <person name="Sakamoto S."/>
            <person name="Murakami T."/>
            <person name="Toyoda A."/>
            <person name="Mori H."/>
            <person name="Meng X.Y."/>
            <person name="Takashino M."/>
            <person name="Murotomi K."/>
            <person name="Tamaki H."/>
        </authorList>
    </citation>
    <scope>NUCLEOTIDE SEQUENCE</scope>
    <source>
        <strain evidence="4">OPF53</strain>
    </source>
</reference>
<dbReference type="Gene3D" id="1.10.3290.10">
    <property type="entry name" value="Fido-like domain"/>
    <property type="match status" value="1"/>
</dbReference>
<keyword evidence="4" id="KW-0131">Cell cycle</keyword>
<protein>
    <submittedName>
        <fullName evidence="4">Cell division protein Fic</fullName>
    </submittedName>
</protein>
<organism evidence="4 5">
    <name type="scientific">Granulimonas faecalis</name>
    <dbReference type="NCBI Taxonomy" id="2894155"/>
    <lineage>
        <taxon>Bacteria</taxon>
        <taxon>Bacillati</taxon>
        <taxon>Actinomycetota</taxon>
        <taxon>Coriobacteriia</taxon>
        <taxon>Coriobacteriales</taxon>
        <taxon>Kribbibacteriaceae</taxon>
        <taxon>Granulimonas</taxon>
    </lineage>
</organism>
<gene>
    <name evidence="4" type="ORF">ATOP_08480</name>
</gene>
<keyword evidence="5" id="KW-1185">Reference proteome</keyword>
<feature type="binding site" evidence="2">
    <location>
        <position position="252"/>
    </location>
    <ligand>
        <name>ATP</name>
        <dbReference type="ChEBI" id="CHEBI:30616"/>
    </ligand>
</feature>
<dbReference type="PANTHER" id="PTHR13504:SF38">
    <property type="entry name" value="FIDO DOMAIN-CONTAINING PROTEIN"/>
    <property type="match status" value="1"/>
</dbReference>
<dbReference type="InterPro" id="IPR003812">
    <property type="entry name" value="Fido"/>
</dbReference>
<dbReference type="Pfam" id="PF02661">
    <property type="entry name" value="Fic"/>
    <property type="match status" value="1"/>
</dbReference>
<evidence type="ECO:0000259" key="3">
    <source>
        <dbReference type="PROSITE" id="PS51459"/>
    </source>
</evidence>
<feature type="active site" evidence="1">
    <location>
        <position position="196"/>
    </location>
</feature>
<dbReference type="InterPro" id="IPR040198">
    <property type="entry name" value="Fido_containing"/>
</dbReference>
<feature type="binding site" evidence="2">
    <location>
        <begin position="200"/>
        <end position="207"/>
    </location>
    <ligand>
        <name>ATP</name>
        <dbReference type="ChEBI" id="CHEBI:30616"/>
    </ligand>
</feature>
<proteinExistence type="predicted"/>
<dbReference type="SUPFAM" id="SSF140931">
    <property type="entry name" value="Fic-like"/>
    <property type="match status" value="1"/>
</dbReference>
<dbReference type="RefSeq" id="WP_265590729.1">
    <property type="nucleotide sequence ID" value="NZ_BQKC01000001.1"/>
</dbReference>
<sequence>MHLFEYPWPELASDPTILGLLAETERGRGGWEAVSDGRAAPLSSMASDTRIMSTLASNAIEGIRTTPERGLAVAGGIAAPRTHDEREIAGYRDALTLVQENHGAMEPTPGLILQLHRDLYRRSGESIGGRFKDSDNVIAEVGPDGALSTRFKPVSASRTPDAVEELCRAWSAAHEDGGVSPLLLCGAFVLDFTCIHPFSDGNGRMSRILTQLLLLKDGYDAVLYSPLEAVIERRRPEYYDALQASSMGWHENASDPRPFLAFHLEALTECQQEARRRLEGRGGAPTSKGDRVVEFMAFHQGPFRKADILAALPDISEITVKRVLAQARRDGLLELLGSGRSSAYLWRGDAGRP</sequence>
<feature type="domain" description="Fido" evidence="3">
    <location>
        <begin position="107"/>
        <end position="265"/>
    </location>
</feature>
<dbReference type="PROSITE" id="PS51459">
    <property type="entry name" value="FIDO"/>
    <property type="match status" value="1"/>
</dbReference>
<dbReference type="Proteomes" id="UP001055025">
    <property type="component" value="Unassembled WGS sequence"/>
</dbReference>